<dbReference type="CDD" id="cd02612">
    <property type="entry name" value="HAD_PGPPase"/>
    <property type="match status" value="1"/>
</dbReference>
<reference evidence="5 6" key="1">
    <citation type="submission" date="2022-03" db="EMBL/GenBank/DDBJ databases">
        <title>Pseudonocardia alaer sp. nov., a novel actinomycete isolated from reed forest soil.</title>
        <authorList>
            <person name="Wang L."/>
        </authorList>
    </citation>
    <scope>NUCLEOTIDE SEQUENCE [LARGE SCALE GENOMIC DNA]</scope>
    <source>
        <strain evidence="5 6">Y-16303</strain>
    </source>
</reference>
<dbReference type="InterPro" id="IPR002123">
    <property type="entry name" value="Plipid/glycerol_acylTrfase"/>
</dbReference>
<dbReference type="InterPro" id="IPR006385">
    <property type="entry name" value="HAD_hydro_SerB1"/>
</dbReference>
<dbReference type="NCBIfam" id="TIGR01490">
    <property type="entry name" value="HAD-SF-IB-hyp1"/>
    <property type="match status" value="1"/>
</dbReference>
<comment type="caution">
    <text evidence="5">The sequence shown here is derived from an EMBL/GenBank/DDBJ whole genome shotgun (WGS) entry which is preliminary data.</text>
</comment>
<evidence type="ECO:0000259" key="4">
    <source>
        <dbReference type="SMART" id="SM00563"/>
    </source>
</evidence>
<dbReference type="InterPro" id="IPR004255">
    <property type="entry name" value="O-acyltransferase_WSD1_N"/>
</dbReference>
<dbReference type="PANTHER" id="PTHR10434:SF66">
    <property type="entry name" value="PHOSPHOLIPID_GLYCEROL ACYLTRANSFERASE DOMAIN-CONTAINING PROTEIN"/>
    <property type="match status" value="1"/>
</dbReference>
<dbReference type="Pfam" id="PF03007">
    <property type="entry name" value="WS_DGAT_cat"/>
    <property type="match status" value="1"/>
</dbReference>
<name>A0ABS9TJ79_9PSEU</name>
<organism evidence="5 6">
    <name type="scientific">Pseudonocardia alaniniphila</name>
    <dbReference type="NCBI Taxonomy" id="75291"/>
    <lineage>
        <taxon>Bacteria</taxon>
        <taxon>Bacillati</taxon>
        <taxon>Actinomycetota</taxon>
        <taxon>Actinomycetes</taxon>
        <taxon>Pseudonocardiales</taxon>
        <taxon>Pseudonocardiaceae</taxon>
        <taxon>Pseudonocardia</taxon>
    </lineage>
</organism>
<dbReference type="InterPro" id="IPR023213">
    <property type="entry name" value="CAT-like_dom_sf"/>
</dbReference>
<keyword evidence="5" id="KW-0378">Hydrolase</keyword>
<gene>
    <name evidence="5" type="ORF">MMF94_22525</name>
</gene>
<dbReference type="Pfam" id="PF06974">
    <property type="entry name" value="WS_DGAT_C"/>
    <property type="match status" value="1"/>
</dbReference>
<dbReference type="Gene3D" id="1.20.1440.100">
    <property type="entry name" value="SG protein - dephosphorylation function"/>
    <property type="match status" value="1"/>
</dbReference>
<sequence>MTQASTGTAGSAAQVWNEEQLIADVEAGPQGPRVGAFFDFDGTLIDGYSLAAFARHHLRSGHVTPADIGRMLLLGMRGLTVMFSEEDFEDFFLLGMRAWAGRHEDELTQLGERLWMQGVAGSLYPEAWRLVEAHRRAGHTVVLASSATRFQVEPAARAMGVDHVLVTPVESENGLATGRPGGPPLWRAGKATAVQTFAQAHDIDLAESYAYSNGDEDVPFLGVAGRARALNPGPGLAAEAMRRNWPIARFRHRGRPGAREIARTVGAVGGTLGGFAAGLALGALNSIAGEGTRREAVDLGLTLAGELGTALGGVRLDVRGAEHLVSARPAVFLFNHQSQLDVLILTKLLRTRFTAVVKKEAASVPGFGLAFRLADVAFVDRADTGAARAALEPAVQRLREGISLVVAPEGTRSATPALGRFKKGAFHVAMQAGVPIVPIVIRNAGELMWRGASTLREGTVQVTVLPPIPTDGWTVEELDRHIAEVRDRYIDTLAHWDGRGGPSRVPNGEVAVTAGPAGPVGAPLDSRPLRWGTAREMNALETAMWRGEAGDPRLRSNVTLLELLDPAPDWERLVAAHEWASRMVPRMRQRVVEPALGIGTPTWEAVDHLDLVHHLSRVRLRRPGSTRQLLDVVQEFAAAQFDRDRPLWRALLVEGLQGGRAAYVVTTHHSATDGLGAVQLMGMLHSRSPEHDPHRPEPPEPHSEPPVSPVELLTEQMGRAARGMPGEVVRRSAEVLGALARPEAVATRAVETVRSLGKTVAPPTTGHSPLLAERSGQWHFEVIDVGLDELKAGAKAAGGSLNDGYLAAVLGALRHYHQHFGAELGTIPIGIPISLRTQDDPQGGNRFTGARLPGPLDEPDAVARIRAVREFVLTARSGSGVDVVGLLAPALPWLPGAVLGPASARLTSANDVQVSNLPGVSHPVYIAGSRITHMYPFGPLPGVAATITLLSHDGTCCIGVNLDPAAITEPAVLMAGLRAGLDEVVALAG</sequence>
<dbReference type="SUPFAM" id="SSF52777">
    <property type="entry name" value="CoA-dependent acyltransferases"/>
    <property type="match status" value="1"/>
</dbReference>
<accession>A0ABS9TJ79</accession>
<dbReference type="SUPFAM" id="SSF69593">
    <property type="entry name" value="Glycerol-3-phosphate (1)-acyltransferase"/>
    <property type="match status" value="1"/>
</dbReference>
<protein>
    <submittedName>
        <fullName evidence="5">HAD-IB family hydrolase</fullName>
    </submittedName>
</protein>
<dbReference type="PANTHER" id="PTHR10434">
    <property type="entry name" value="1-ACYL-SN-GLYCEROL-3-PHOSPHATE ACYLTRANSFERASE"/>
    <property type="match status" value="1"/>
</dbReference>
<dbReference type="RefSeq" id="WP_241039115.1">
    <property type="nucleotide sequence ID" value="NZ_BAAAJF010000055.1"/>
</dbReference>
<evidence type="ECO:0000313" key="5">
    <source>
        <dbReference type="EMBL" id="MCH6168478.1"/>
    </source>
</evidence>
<proteinExistence type="predicted"/>
<dbReference type="SMART" id="SM00563">
    <property type="entry name" value="PlsC"/>
    <property type="match status" value="1"/>
</dbReference>
<dbReference type="EMBL" id="JAKXMK010000019">
    <property type="protein sequence ID" value="MCH6168478.1"/>
    <property type="molecule type" value="Genomic_DNA"/>
</dbReference>
<dbReference type="Proteomes" id="UP001299970">
    <property type="component" value="Unassembled WGS sequence"/>
</dbReference>
<dbReference type="Gene3D" id="3.30.559.10">
    <property type="entry name" value="Chloramphenicol acetyltransferase-like domain"/>
    <property type="match status" value="1"/>
</dbReference>
<dbReference type="CDD" id="cd07989">
    <property type="entry name" value="LPLAT_AGPAT-like"/>
    <property type="match status" value="1"/>
</dbReference>
<dbReference type="InterPro" id="IPR036412">
    <property type="entry name" value="HAD-like_sf"/>
</dbReference>
<keyword evidence="1" id="KW-0808">Transferase</keyword>
<dbReference type="Pfam" id="PF01553">
    <property type="entry name" value="Acyltransferase"/>
    <property type="match status" value="1"/>
</dbReference>
<feature type="domain" description="Phospholipid/glycerol acyltransferase" evidence="4">
    <location>
        <begin position="330"/>
        <end position="444"/>
    </location>
</feature>
<dbReference type="Gene3D" id="3.40.50.1000">
    <property type="entry name" value="HAD superfamily/HAD-like"/>
    <property type="match status" value="1"/>
</dbReference>
<dbReference type="NCBIfam" id="TIGR01488">
    <property type="entry name" value="HAD-SF-IB"/>
    <property type="match status" value="1"/>
</dbReference>
<evidence type="ECO:0000256" key="3">
    <source>
        <dbReference type="SAM" id="MobiDB-lite"/>
    </source>
</evidence>
<keyword evidence="2" id="KW-0012">Acyltransferase</keyword>
<keyword evidence="6" id="KW-1185">Reference proteome</keyword>
<dbReference type="SUPFAM" id="SSF56784">
    <property type="entry name" value="HAD-like"/>
    <property type="match status" value="1"/>
</dbReference>
<feature type="compositionally biased region" description="Basic and acidic residues" evidence="3">
    <location>
        <begin position="687"/>
        <end position="703"/>
    </location>
</feature>
<evidence type="ECO:0000313" key="6">
    <source>
        <dbReference type="Proteomes" id="UP001299970"/>
    </source>
</evidence>
<dbReference type="GO" id="GO:0016787">
    <property type="term" value="F:hydrolase activity"/>
    <property type="evidence" value="ECO:0007669"/>
    <property type="project" value="UniProtKB-KW"/>
</dbReference>
<dbReference type="InterPro" id="IPR009721">
    <property type="entry name" value="O-acyltransferase_WSD1_C"/>
</dbReference>
<feature type="region of interest" description="Disordered" evidence="3">
    <location>
        <begin position="686"/>
        <end position="709"/>
    </location>
</feature>
<evidence type="ECO:0000256" key="1">
    <source>
        <dbReference type="ARBA" id="ARBA00022679"/>
    </source>
</evidence>
<evidence type="ECO:0000256" key="2">
    <source>
        <dbReference type="ARBA" id="ARBA00023315"/>
    </source>
</evidence>
<dbReference type="Pfam" id="PF12710">
    <property type="entry name" value="HAD"/>
    <property type="match status" value="1"/>
</dbReference>
<dbReference type="InterPro" id="IPR023214">
    <property type="entry name" value="HAD_sf"/>
</dbReference>